<dbReference type="InterPro" id="IPR011050">
    <property type="entry name" value="Pectin_lyase_fold/virulence"/>
</dbReference>
<accession>A0A1T5FZH9</accession>
<dbReference type="EMBL" id="FUYX01000010">
    <property type="protein sequence ID" value="SKC01522.1"/>
    <property type="molecule type" value="Genomic_DNA"/>
</dbReference>
<protein>
    <submittedName>
        <fullName evidence="2">Autotransporter-associated beta strand repeat-containing protein</fullName>
    </submittedName>
</protein>
<dbReference type="SUPFAM" id="SSF51126">
    <property type="entry name" value="Pectin lyase-like"/>
    <property type="match status" value="1"/>
</dbReference>
<dbReference type="OrthoDB" id="9804931at2"/>
<sequence length="140" mass="14371">MECFVGLDVSVKATSVCVMVAGGTIIREGKAVCGPGRFDWGDFVVEQPGGIAFFGNDIVGAGGLVKRGAGELVLTGNSSYVGATRIESGFLSVMGSIASPTSVSGSGVLAGNRDITLPRGERLRMACRMDAGRQRPSSAR</sequence>
<dbReference type="InterPro" id="IPR013425">
    <property type="entry name" value="Autotrns_rpt"/>
</dbReference>
<evidence type="ECO:0000313" key="2">
    <source>
        <dbReference type="EMBL" id="SKC01522.1"/>
    </source>
</evidence>
<dbReference type="NCBIfam" id="TIGR02601">
    <property type="entry name" value="autotrns_rpt"/>
    <property type="match status" value="1"/>
</dbReference>
<evidence type="ECO:0000256" key="1">
    <source>
        <dbReference type="ARBA" id="ARBA00022729"/>
    </source>
</evidence>
<gene>
    <name evidence="2" type="ORF">SAMN05660750_03667</name>
</gene>
<organism evidence="2 3">
    <name type="scientific">Bosea thiooxidans</name>
    <dbReference type="NCBI Taxonomy" id="53254"/>
    <lineage>
        <taxon>Bacteria</taxon>
        <taxon>Pseudomonadati</taxon>
        <taxon>Pseudomonadota</taxon>
        <taxon>Alphaproteobacteria</taxon>
        <taxon>Hyphomicrobiales</taxon>
        <taxon>Boseaceae</taxon>
        <taxon>Bosea</taxon>
    </lineage>
</organism>
<dbReference type="Pfam" id="PF12951">
    <property type="entry name" value="PATR"/>
    <property type="match status" value="1"/>
</dbReference>
<proteinExistence type="predicted"/>
<keyword evidence="1" id="KW-0732">Signal</keyword>
<name>A0A1T5FZH9_9HYPH</name>
<reference evidence="2 3" key="1">
    <citation type="submission" date="2017-02" db="EMBL/GenBank/DDBJ databases">
        <authorList>
            <person name="Peterson S.W."/>
        </authorList>
    </citation>
    <scope>NUCLEOTIDE SEQUENCE [LARGE SCALE GENOMIC DNA]</scope>
    <source>
        <strain evidence="2 3">DSM 9653</strain>
    </source>
</reference>
<evidence type="ECO:0000313" key="3">
    <source>
        <dbReference type="Proteomes" id="UP000190130"/>
    </source>
</evidence>
<dbReference type="Proteomes" id="UP000190130">
    <property type="component" value="Unassembled WGS sequence"/>
</dbReference>
<dbReference type="AlphaFoldDB" id="A0A1T5FZH9"/>